<keyword evidence="2" id="KW-0812">Transmembrane</keyword>
<comment type="subcellular location">
    <subcellularLocation>
        <location evidence="1">Membrane</location>
    </subcellularLocation>
</comment>
<keyword evidence="4 8" id="KW-0863">Zinc-finger</keyword>
<evidence type="ECO:0000256" key="9">
    <source>
        <dbReference type="SAM" id="MobiDB-lite"/>
    </source>
</evidence>
<dbReference type="AlphaFoldDB" id="A0A401GPS7"/>
<dbReference type="SMART" id="SM00184">
    <property type="entry name" value="RING"/>
    <property type="match status" value="1"/>
</dbReference>
<evidence type="ECO:0000313" key="13">
    <source>
        <dbReference type="Proteomes" id="UP000287166"/>
    </source>
</evidence>
<dbReference type="PROSITE" id="PS50089">
    <property type="entry name" value="ZF_RING_2"/>
    <property type="match status" value="1"/>
</dbReference>
<dbReference type="EMBL" id="BFAD01000006">
    <property type="protein sequence ID" value="GBE84223.1"/>
    <property type="molecule type" value="Genomic_DNA"/>
</dbReference>
<dbReference type="Pfam" id="PF13639">
    <property type="entry name" value="zf-RING_2"/>
    <property type="match status" value="1"/>
</dbReference>
<evidence type="ECO:0000256" key="6">
    <source>
        <dbReference type="ARBA" id="ARBA00022989"/>
    </source>
</evidence>
<feature type="region of interest" description="Disordered" evidence="9">
    <location>
        <begin position="100"/>
        <end position="121"/>
    </location>
</feature>
<organism evidence="12 13">
    <name type="scientific">Sparassis crispa</name>
    <dbReference type="NCBI Taxonomy" id="139825"/>
    <lineage>
        <taxon>Eukaryota</taxon>
        <taxon>Fungi</taxon>
        <taxon>Dikarya</taxon>
        <taxon>Basidiomycota</taxon>
        <taxon>Agaricomycotina</taxon>
        <taxon>Agaricomycetes</taxon>
        <taxon>Polyporales</taxon>
        <taxon>Sparassidaceae</taxon>
        <taxon>Sparassis</taxon>
    </lineage>
</organism>
<evidence type="ECO:0000259" key="10">
    <source>
        <dbReference type="PROSITE" id="PS50089"/>
    </source>
</evidence>
<evidence type="ECO:0000256" key="8">
    <source>
        <dbReference type="PROSITE-ProRule" id="PRU00175"/>
    </source>
</evidence>
<dbReference type="SMART" id="SM00285">
    <property type="entry name" value="PBD"/>
    <property type="match status" value="1"/>
</dbReference>
<accession>A0A401GPS7</accession>
<sequence>MDAGSPTGWEESNLRDVYLENHHARCYYCLSDFEKPRRRPAGTGRTTEKQSVSPSEPLRELPCGHVFHRTCIDEWLLKDQRCAVCRQDIFDMPLREDVHPRPPRLLPRPQRPRSISLPSAPPTILMLTNPAPPSLKPKKSRLGFLGKLLHSSTERKHRARDISEPFNFVHLTHIDFDQGAGTFVGMPKEVEDVLHGMTLNGQC</sequence>
<keyword evidence="7" id="KW-0472">Membrane</keyword>
<dbReference type="PANTHER" id="PTHR46539">
    <property type="entry name" value="E3 UBIQUITIN-PROTEIN LIGASE ATL42"/>
    <property type="match status" value="1"/>
</dbReference>
<comment type="caution">
    <text evidence="12">The sequence shown here is derived from an EMBL/GenBank/DDBJ whole genome shotgun (WGS) entry which is preliminary data.</text>
</comment>
<dbReference type="InterPro" id="IPR001841">
    <property type="entry name" value="Znf_RING"/>
</dbReference>
<keyword evidence="3" id="KW-0479">Metal-binding</keyword>
<dbReference type="InterPro" id="IPR000095">
    <property type="entry name" value="CRIB_dom"/>
</dbReference>
<dbReference type="InterPro" id="IPR036936">
    <property type="entry name" value="CRIB_dom_sf"/>
</dbReference>
<evidence type="ECO:0000259" key="11">
    <source>
        <dbReference type="PROSITE" id="PS50108"/>
    </source>
</evidence>
<gene>
    <name evidence="12" type="ORF">SCP_0602010</name>
</gene>
<evidence type="ECO:0000313" key="12">
    <source>
        <dbReference type="EMBL" id="GBE84223.1"/>
    </source>
</evidence>
<evidence type="ECO:0008006" key="14">
    <source>
        <dbReference type="Google" id="ProtNLM"/>
    </source>
</evidence>
<dbReference type="GO" id="GO:0008270">
    <property type="term" value="F:zinc ion binding"/>
    <property type="evidence" value="ECO:0007669"/>
    <property type="project" value="UniProtKB-KW"/>
</dbReference>
<name>A0A401GPS7_9APHY</name>
<dbReference type="GeneID" id="38781140"/>
<evidence type="ECO:0000256" key="4">
    <source>
        <dbReference type="ARBA" id="ARBA00022771"/>
    </source>
</evidence>
<dbReference type="SUPFAM" id="SSF57850">
    <property type="entry name" value="RING/U-box"/>
    <property type="match status" value="1"/>
</dbReference>
<dbReference type="InParanoid" id="A0A401GPS7"/>
<evidence type="ECO:0000256" key="1">
    <source>
        <dbReference type="ARBA" id="ARBA00004370"/>
    </source>
</evidence>
<dbReference type="GO" id="GO:0016020">
    <property type="term" value="C:membrane"/>
    <property type="evidence" value="ECO:0007669"/>
    <property type="project" value="UniProtKB-SubCell"/>
</dbReference>
<dbReference type="STRING" id="139825.A0A401GPS7"/>
<keyword evidence="13" id="KW-1185">Reference proteome</keyword>
<dbReference type="Proteomes" id="UP000287166">
    <property type="component" value="Unassembled WGS sequence"/>
</dbReference>
<dbReference type="PANTHER" id="PTHR46539:SF1">
    <property type="entry name" value="E3 UBIQUITIN-PROTEIN LIGASE ATL42"/>
    <property type="match status" value="1"/>
</dbReference>
<dbReference type="Pfam" id="PF00786">
    <property type="entry name" value="PBD"/>
    <property type="match status" value="1"/>
</dbReference>
<feature type="region of interest" description="Disordered" evidence="9">
    <location>
        <begin position="38"/>
        <end position="57"/>
    </location>
</feature>
<protein>
    <recommendedName>
        <fullName evidence="14">CRIB domain-containing protein</fullName>
    </recommendedName>
</protein>
<reference evidence="12 13" key="1">
    <citation type="journal article" date="2018" name="Sci. Rep.">
        <title>Genome sequence of the cauliflower mushroom Sparassis crispa (Hanabiratake) and its association with beneficial usage.</title>
        <authorList>
            <person name="Kiyama R."/>
            <person name="Furutani Y."/>
            <person name="Kawaguchi K."/>
            <person name="Nakanishi T."/>
        </authorList>
    </citation>
    <scope>NUCLEOTIDE SEQUENCE [LARGE SCALE GENOMIC DNA]</scope>
</reference>
<evidence type="ECO:0000256" key="2">
    <source>
        <dbReference type="ARBA" id="ARBA00022692"/>
    </source>
</evidence>
<dbReference type="PROSITE" id="PS50108">
    <property type="entry name" value="CRIB"/>
    <property type="match status" value="1"/>
</dbReference>
<dbReference type="RefSeq" id="XP_027615136.1">
    <property type="nucleotide sequence ID" value="XM_027759335.1"/>
</dbReference>
<evidence type="ECO:0000256" key="7">
    <source>
        <dbReference type="ARBA" id="ARBA00023136"/>
    </source>
</evidence>
<proteinExistence type="predicted"/>
<dbReference type="OrthoDB" id="2623028at2759"/>
<evidence type="ECO:0000256" key="3">
    <source>
        <dbReference type="ARBA" id="ARBA00022723"/>
    </source>
</evidence>
<feature type="domain" description="CRIB" evidence="11">
    <location>
        <begin position="162"/>
        <end position="175"/>
    </location>
</feature>
<keyword evidence="6" id="KW-1133">Transmembrane helix</keyword>
<dbReference type="Gene3D" id="3.30.40.10">
    <property type="entry name" value="Zinc/RING finger domain, C3HC4 (zinc finger)"/>
    <property type="match status" value="1"/>
</dbReference>
<dbReference type="Gene3D" id="3.90.810.10">
    <property type="entry name" value="CRIB domain"/>
    <property type="match status" value="1"/>
</dbReference>
<feature type="domain" description="RING-type" evidence="10">
    <location>
        <begin position="26"/>
        <end position="86"/>
    </location>
</feature>
<keyword evidence="5" id="KW-0862">Zinc</keyword>
<evidence type="ECO:0000256" key="5">
    <source>
        <dbReference type="ARBA" id="ARBA00022833"/>
    </source>
</evidence>
<dbReference type="InterPro" id="IPR013083">
    <property type="entry name" value="Znf_RING/FYVE/PHD"/>
</dbReference>